<reference evidence="1" key="1">
    <citation type="submission" date="2022-03" db="EMBL/GenBank/DDBJ databases">
        <authorList>
            <person name="Tunstrom K."/>
        </authorList>
    </citation>
    <scope>NUCLEOTIDE SEQUENCE</scope>
</reference>
<protein>
    <submittedName>
        <fullName evidence="1">Uncharacterized protein</fullName>
    </submittedName>
</protein>
<evidence type="ECO:0000313" key="2">
    <source>
        <dbReference type="Proteomes" id="UP001153954"/>
    </source>
</evidence>
<keyword evidence="2" id="KW-1185">Reference proteome</keyword>
<sequence length="97" mass="10836">MSPMKKQYPKKKGEGEQMREILQEAISEIWSATLEQKPRLFRLPLISAIQAAIRAANRLLPPYLDGSICLAPTSQKIVEDTASDETLVICAHIPCMI</sequence>
<dbReference type="EMBL" id="CAKOGL010000019">
    <property type="protein sequence ID" value="CAH2098192.1"/>
    <property type="molecule type" value="Genomic_DNA"/>
</dbReference>
<name>A0AAU9UJE4_EUPED</name>
<proteinExistence type="predicted"/>
<dbReference type="Proteomes" id="UP001153954">
    <property type="component" value="Unassembled WGS sequence"/>
</dbReference>
<organism evidence="1 2">
    <name type="scientific">Euphydryas editha</name>
    <name type="common">Edith's checkerspot</name>
    <dbReference type="NCBI Taxonomy" id="104508"/>
    <lineage>
        <taxon>Eukaryota</taxon>
        <taxon>Metazoa</taxon>
        <taxon>Ecdysozoa</taxon>
        <taxon>Arthropoda</taxon>
        <taxon>Hexapoda</taxon>
        <taxon>Insecta</taxon>
        <taxon>Pterygota</taxon>
        <taxon>Neoptera</taxon>
        <taxon>Endopterygota</taxon>
        <taxon>Lepidoptera</taxon>
        <taxon>Glossata</taxon>
        <taxon>Ditrysia</taxon>
        <taxon>Papilionoidea</taxon>
        <taxon>Nymphalidae</taxon>
        <taxon>Nymphalinae</taxon>
        <taxon>Euphydryas</taxon>
    </lineage>
</organism>
<accession>A0AAU9UJE4</accession>
<comment type="caution">
    <text evidence="1">The sequence shown here is derived from an EMBL/GenBank/DDBJ whole genome shotgun (WGS) entry which is preliminary data.</text>
</comment>
<evidence type="ECO:0000313" key="1">
    <source>
        <dbReference type="EMBL" id="CAH2098192.1"/>
    </source>
</evidence>
<dbReference type="AlphaFoldDB" id="A0AAU9UJE4"/>
<gene>
    <name evidence="1" type="ORF">EEDITHA_LOCUS13334</name>
</gene>